<evidence type="ECO:0000256" key="10">
    <source>
        <dbReference type="RuleBase" id="RU361177"/>
    </source>
</evidence>
<dbReference type="Gene3D" id="3.50.50.60">
    <property type="entry name" value="FAD/NAD(P)-binding domain"/>
    <property type="match status" value="1"/>
</dbReference>
<keyword evidence="12" id="KW-1185">Reference proteome</keyword>
<dbReference type="Proteomes" id="UP001408789">
    <property type="component" value="Unassembled WGS sequence"/>
</dbReference>
<proteinExistence type="inferred from homology"/>
<comment type="caution">
    <text evidence="11">The sequence shown here is derived from an EMBL/GenBank/DDBJ whole genome shotgun (WGS) entry which is preliminary data.</text>
</comment>
<comment type="catalytic activity">
    <reaction evidence="9">
        <text>indole-3-pyruvate + NADPH + O2 + H(+) = (indol-3-yl)acetate + CO2 + NADP(+) + H2O</text>
        <dbReference type="Rhea" id="RHEA:34331"/>
        <dbReference type="ChEBI" id="CHEBI:15377"/>
        <dbReference type="ChEBI" id="CHEBI:15378"/>
        <dbReference type="ChEBI" id="CHEBI:15379"/>
        <dbReference type="ChEBI" id="CHEBI:16526"/>
        <dbReference type="ChEBI" id="CHEBI:17640"/>
        <dbReference type="ChEBI" id="CHEBI:30854"/>
        <dbReference type="ChEBI" id="CHEBI:57783"/>
        <dbReference type="ChEBI" id="CHEBI:58349"/>
        <dbReference type="EC" id="1.14.13.168"/>
    </reaction>
</comment>
<dbReference type="InterPro" id="IPR036188">
    <property type="entry name" value="FAD/NAD-bd_sf"/>
</dbReference>
<comment type="cofactor">
    <cofactor evidence="1 10">
        <name>FAD</name>
        <dbReference type="ChEBI" id="CHEBI:57692"/>
    </cofactor>
</comment>
<evidence type="ECO:0000313" key="12">
    <source>
        <dbReference type="Proteomes" id="UP001408789"/>
    </source>
</evidence>
<evidence type="ECO:0000256" key="3">
    <source>
        <dbReference type="ARBA" id="ARBA00009183"/>
    </source>
</evidence>
<evidence type="ECO:0000256" key="6">
    <source>
        <dbReference type="ARBA" id="ARBA00022857"/>
    </source>
</evidence>
<dbReference type="Pfam" id="PF00743">
    <property type="entry name" value="FMO-like"/>
    <property type="match status" value="1"/>
</dbReference>
<keyword evidence="10" id="KW-0503">Monooxygenase</keyword>
<accession>A0AAP0GIN4</accession>
<dbReference type="SUPFAM" id="SSF51905">
    <property type="entry name" value="FAD/NAD(P)-binding domain"/>
    <property type="match status" value="1"/>
</dbReference>
<keyword evidence="6" id="KW-0521">NADP</keyword>
<evidence type="ECO:0000256" key="2">
    <source>
        <dbReference type="ARBA" id="ARBA00004814"/>
    </source>
</evidence>
<keyword evidence="4 10" id="KW-0285">Flavoprotein</keyword>
<dbReference type="GO" id="GO:0050660">
    <property type="term" value="F:flavin adenine dinucleotide binding"/>
    <property type="evidence" value="ECO:0007669"/>
    <property type="project" value="InterPro"/>
</dbReference>
<evidence type="ECO:0000256" key="9">
    <source>
        <dbReference type="ARBA" id="ARBA00047707"/>
    </source>
</evidence>
<gene>
    <name evidence="11" type="ORF">SSX86_030389</name>
</gene>
<dbReference type="InterPro" id="IPR020946">
    <property type="entry name" value="Flavin_mOase-like"/>
</dbReference>
<evidence type="ECO:0000256" key="5">
    <source>
        <dbReference type="ARBA" id="ARBA00022827"/>
    </source>
</evidence>
<dbReference type="SUPFAM" id="SSF53756">
    <property type="entry name" value="UDP-Glycosyltransferase/glycogen phosphorylase"/>
    <property type="match status" value="1"/>
</dbReference>
<dbReference type="InterPro" id="IPR050982">
    <property type="entry name" value="Auxin_biosynth/cation_transpt"/>
</dbReference>
<dbReference type="PANTHER" id="PTHR43539:SF64">
    <property type="entry name" value="FLAVIN-CONTAINING MONOOXYGENASE"/>
    <property type="match status" value="1"/>
</dbReference>
<protein>
    <recommendedName>
        <fullName evidence="10">Flavin-containing monooxygenase</fullName>
        <ecNumber evidence="10">1.-.-.-</ecNumber>
    </recommendedName>
</protein>
<organism evidence="11 12">
    <name type="scientific">Deinandra increscens subsp. villosa</name>
    <dbReference type="NCBI Taxonomy" id="3103831"/>
    <lineage>
        <taxon>Eukaryota</taxon>
        <taxon>Viridiplantae</taxon>
        <taxon>Streptophyta</taxon>
        <taxon>Embryophyta</taxon>
        <taxon>Tracheophyta</taxon>
        <taxon>Spermatophyta</taxon>
        <taxon>Magnoliopsida</taxon>
        <taxon>eudicotyledons</taxon>
        <taxon>Gunneridae</taxon>
        <taxon>Pentapetalae</taxon>
        <taxon>asterids</taxon>
        <taxon>campanulids</taxon>
        <taxon>Asterales</taxon>
        <taxon>Asteraceae</taxon>
        <taxon>Asteroideae</taxon>
        <taxon>Heliantheae alliance</taxon>
        <taxon>Madieae</taxon>
        <taxon>Madiinae</taxon>
        <taxon>Deinandra</taxon>
    </lineage>
</organism>
<evidence type="ECO:0000256" key="1">
    <source>
        <dbReference type="ARBA" id="ARBA00001974"/>
    </source>
</evidence>
<evidence type="ECO:0000313" key="11">
    <source>
        <dbReference type="EMBL" id="KAK9050641.1"/>
    </source>
</evidence>
<dbReference type="PANTHER" id="PTHR43539">
    <property type="entry name" value="FLAVIN-BINDING MONOOXYGENASE-LIKE PROTEIN (AFU_ORTHOLOGUE AFUA_4G09220)"/>
    <property type="match status" value="1"/>
</dbReference>
<evidence type="ECO:0000256" key="8">
    <source>
        <dbReference type="ARBA" id="ARBA00023070"/>
    </source>
</evidence>
<dbReference type="PRINTS" id="PR00469">
    <property type="entry name" value="PNDRDTASEII"/>
</dbReference>
<dbReference type="GO" id="GO:0103075">
    <property type="term" value="F:indole-3-pyruvate monooxygenase activity"/>
    <property type="evidence" value="ECO:0007669"/>
    <property type="project" value="UniProtKB-EC"/>
</dbReference>
<keyword evidence="7 10" id="KW-0560">Oxidoreductase</keyword>
<evidence type="ECO:0000256" key="7">
    <source>
        <dbReference type="ARBA" id="ARBA00023002"/>
    </source>
</evidence>
<comment type="similarity">
    <text evidence="3 10">Belongs to the FMO family.</text>
</comment>
<dbReference type="AlphaFoldDB" id="A0AAP0GIN4"/>
<sequence length="313" mass="34952">MVLYPFLGRGHLVPMVELAKLIHISNPSLSVIFFITPAAPSVNTEKYINTVSAATPSIKFHRLLPTVPLPPDLSSDFMDLAFGIPELYNPIVHNTLVVVRVTSLDFSFSSEQNFSGPRCVWVNGSVIVGAGPSGLAISACLKDQGIPFVVIERSDCIASLWQKCTYDRLKFHLPKKLCPLPKIPFPEEYPEYPTNKQFVSYLEDYAKKFEIKPQFNECVRSAKYDEACKLWRVKTVSTTGSIRSETEYISQMLVVSREENAEGVIPDIEGLKDFSGEVIHAKDYMSDEKYRGKKVLVVGCGNSDMEVSLDLSN</sequence>
<keyword evidence="5 10" id="KW-0274">FAD</keyword>
<dbReference type="EMBL" id="JBCNJP010000601">
    <property type="protein sequence ID" value="KAK9050641.1"/>
    <property type="molecule type" value="Genomic_DNA"/>
</dbReference>
<comment type="pathway">
    <text evidence="2">Plant hormone metabolism; auxin biosynthesis.</text>
</comment>
<dbReference type="GO" id="GO:0050661">
    <property type="term" value="F:NADP binding"/>
    <property type="evidence" value="ECO:0007669"/>
    <property type="project" value="InterPro"/>
</dbReference>
<dbReference type="GO" id="GO:0004499">
    <property type="term" value="F:N,N-dimethylaniline monooxygenase activity"/>
    <property type="evidence" value="ECO:0007669"/>
    <property type="project" value="InterPro"/>
</dbReference>
<reference evidence="11 12" key="1">
    <citation type="submission" date="2024-04" db="EMBL/GenBank/DDBJ databases">
        <title>The reference genome of an endangered Asteraceae, Deinandra increscens subsp. villosa, native to the Central Coast of California.</title>
        <authorList>
            <person name="Guilliams M."/>
            <person name="Hasenstab-Lehman K."/>
            <person name="Meyer R."/>
            <person name="Mcevoy S."/>
        </authorList>
    </citation>
    <scope>NUCLEOTIDE SEQUENCE [LARGE SCALE GENOMIC DNA]</scope>
    <source>
        <tissue evidence="11">Leaf</tissue>
    </source>
</reference>
<dbReference type="EC" id="1.-.-.-" evidence="10"/>
<dbReference type="Gene3D" id="3.40.50.2000">
    <property type="entry name" value="Glycogen Phosphorylase B"/>
    <property type="match status" value="1"/>
</dbReference>
<dbReference type="GO" id="GO:0009851">
    <property type="term" value="P:auxin biosynthetic process"/>
    <property type="evidence" value="ECO:0007669"/>
    <property type="project" value="UniProtKB-KW"/>
</dbReference>
<name>A0AAP0GIN4_9ASTR</name>
<keyword evidence="8" id="KW-0073">Auxin biosynthesis</keyword>
<evidence type="ECO:0000256" key="4">
    <source>
        <dbReference type="ARBA" id="ARBA00022630"/>
    </source>
</evidence>